<proteinExistence type="predicted"/>
<keyword evidence="1" id="KW-0732">Signal</keyword>
<reference evidence="3 4" key="1">
    <citation type="submission" date="2018-08" db="EMBL/GenBank/DDBJ databases">
        <title>Genomic Encyclopedia of Type Strains, Phase IV (KMG-IV): sequencing the most valuable type-strain genomes for metagenomic binning, comparative biology and taxonomic classification.</title>
        <authorList>
            <person name="Goeker M."/>
        </authorList>
    </citation>
    <scope>NUCLEOTIDE SEQUENCE [LARGE SCALE GENOMIC DNA]</scope>
    <source>
        <strain evidence="3 4">BW863</strain>
    </source>
</reference>
<dbReference type="OrthoDB" id="9811671at2"/>
<comment type="caution">
    <text evidence="3">The sequence shown here is derived from an EMBL/GenBank/DDBJ whole genome shotgun (WGS) entry which is preliminary data.</text>
</comment>
<accession>A0A3D9YWN0</accession>
<evidence type="ECO:0000259" key="2">
    <source>
        <dbReference type="Pfam" id="PF09917"/>
    </source>
</evidence>
<dbReference type="AlphaFoldDB" id="A0A3D9YWN0"/>
<dbReference type="Proteomes" id="UP000256900">
    <property type="component" value="Unassembled WGS sequence"/>
</dbReference>
<feature type="domain" description="DUF2147" evidence="2">
    <location>
        <begin position="30"/>
        <end position="123"/>
    </location>
</feature>
<evidence type="ECO:0000256" key="1">
    <source>
        <dbReference type="SAM" id="SignalP"/>
    </source>
</evidence>
<dbReference type="Pfam" id="PF09917">
    <property type="entry name" value="DUF2147"/>
    <property type="match status" value="1"/>
</dbReference>
<dbReference type="InterPro" id="IPR019223">
    <property type="entry name" value="DUF2147"/>
</dbReference>
<evidence type="ECO:0000313" key="4">
    <source>
        <dbReference type="Proteomes" id="UP000256900"/>
    </source>
</evidence>
<name>A0A3D9YWN0_9HYPH</name>
<organism evidence="3 4">
    <name type="scientific">Methylovirgula ligni</name>
    <dbReference type="NCBI Taxonomy" id="569860"/>
    <lineage>
        <taxon>Bacteria</taxon>
        <taxon>Pseudomonadati</taxon>
        <taxon>Pseudomonadota</taxon>
        <taxon>Alphaproteobacteria</taxon>
        <taxon>Hyphomicrobiales</taxon>
        <taxon>Beijerinckiaceae</taxon>
        <taxon>Methylovirgula</taxon>
    </lineage>
</organism>
<gene>
    <name evidence="3" type="ORF">DES32_2014</name>
</gene>
<dbReference type="RefSeq" id="WP_115836568.1">
    <property type="nucleotide sequence ID" value="NZ_CP025086.1"/>
</dbReference>
<evidence type="ECO:0000313" key="3">
    <source>
        <dbReference type="EMBL" id="REF85973.1"/>
    </source>
</evidence>
<dbReference type="PANTHER" id="PTHR36919:SF2">
    <property type="entry name" value="BLL6627 PROTEIN"/>
    <property type="match status" value="1"/>
</dbReference>
<feature type="chain" id="PRO_5017600573" evidence="1">
    <location>
        <begin position="21"/>
        <end position="125"/>
    </location>
</feature>
<dbReference type="PANTHER" id="PTHR36919">
    <property type="entry name" value="BLR1215 PROTEIN"/>
    <property type="match status" value="1"/>
</dbReference>
<dbReference type="Gene3D" id="2.40.128.520">
    <property type="match status" value="1"/>
</dbReference>
<protein>
    <submittedName>
        <fullName evidence="3">Uncharacterized protein (DUF2147 family)</fullName>
    </submittedName>
</protein>
<feature type="signal peptide" evidence="1">
    <location>
        <begin position="1"/>
        <end position="20"/>
    </location>
</feature>
<sequence length="125" mass="13159">MRTWLLTGATTVLATAAALAMVSTTPGPIGEWKIADGTANVEIQPCGTNLCGFVSWAKESSTTMGRKVLIDMKPNGHSWFGTAVNVVDGEQYSARMSLQGPTSLKVEGCIIGGIICGGQIWSRVK</sequence>
<keyword evidence="4" id="KW-1185">Reference proteome</keyword>
<dbReference type="EMBL" id="QUMO01000003">
    <property type="protein sequence ID" value="REF85973.1"/>
    <property type="molecule type" value="Genomic_DNA"/>
</dbReference>